<feature type="region of interest" description="Disordered" evidence="1">
    <location>
        <begin position="77"/>
        <end position="130"/>
    </location>
</feature>
<evidence type="ECO:0000256" key="1">
    <source>
        <dbReference type="SAM" id="MobiDB-lite"/>
    </source>
</evidence>
<dbReference type="EMBL" id="BMYM01000002">
    <property type="protein sequence ID" value="GHD36599.1"/>
    <property type="molecule type" value="Genomic_DNA"/>
</dbReference>
<dbReference type="PIRSF" id="PIRSF010256">
    <property type="entry name" value="CoxE_vWa"/>
    <property type="match status" value="1"/>
</dbReference>
<comment type="caution">
    <text evidence="2">The sequence shown here is derived from an EMBL/GenBank/DDBJ whole genome shotgun (WGS) entry which is preliminary data.</text>
</comment>
<dbReference type="InterPro" id="IPR036465">
    <property type="entry name" value="vWFA_dom_sf"/>
</dbReference>
<dbReference type="AlphaFoldDB" id="A0A918XM42"/>
<protein>
    <recommendedName>
        <fullName evidence="4">VWA domain-containing protein</fullName>
    </recommendedName>
</protein>
<dbReference type="InterPro" id="IPR011195">
    <property type="entry name" value="UCP010256"/>
</dbReference>
<reference evidence="2" key="1">
    <citation type="journal article" date="2014" name="Int. J. Syst. Evol. Microbiol.">
        <title>Complete genome sequence of Corynebacterium casei LMG S-19264T (=DSM 44701T), isolated from a smear-ripened cheese.</title>
        <authorList>
            <consortium name="US DOE Joint Genome Institute (JGI-PGF)"/>
            <person name="Walter F."/>
            <person name="Albersmeier A."/>
            <person name="Kalinowski J."/>
            <person name="Ruckert C."/>
        </authorList>
    </citation>
    <scope>NUCLEOTIDE SEQUENCE</scope>
    <source>
        <strain evidence="2">KCTC 23430</strain>
    </source>
</reference>
<dbReference type="Pfam" id="PF05762">
    <property type="entry name" value="VWA_CoxE"/>
    <property type="match status" value="1"/>
</dbReference>
<dbReference type="PANTHER" id="PTHR39338:SF5">
    <property type="entry name" value="BLR6139 PROTEIN"/>
    <property type="match status" value="1"/>
</dbReference>
<gene>
    <name evidence="2" type="ORF">GCM10007053_25190</name>
</gene>
<organism evidence="2 3">
    <name type="scientific">Parahalioglobus pacificus</name>
    <dbReference type="NCBI Taxonomy" id="930806"/>
    <lineage>
        <taxon>Bacteria</taxon>
        <taxon>Pseudomonadati</taxon>
        <taxon>Pseudomonadota</taxon>
        <taxon>Gammaproteobacteria</taxon>
        <taxon>Cellvibrionales</taxon>
        <taxon>Halieaceae</taxon>
        <taxon>Parahalioglobus</taxon>
    </lineage>
</organism>
<dbReference type="SUPFAM" id="SSF53300">
    <property type="entry name" value="vWA-like"/>
    <property type="match status" value="1"/>
</dbReference>
<sequence>MQTSLVNFIQVLRSHDVRISPAETLDAMDVADALGYSDRNQLRDGLAMTLAKTPHEEAVFMQCFDRYFSHKLADLSDSSQAEDAQPEAGETNADSQTADGESGEAAGDGESYEQDGSAGDNPLADAAGDSPELQQLLDSSLMQSLMNNDRNALSMAMSQAAAKVGLNQIEMFTQKGQFSRKILDELGEAHIRQAVIELERANSPALDELRRYRDMLREQVRDLVDREYLLHAEGRNQQFMDDILSKTRLNNIEHHYQQKVQALVQKMARKLAARYGRKRKTTRRGQLNMARTIRKGVATDGVLFNTYFRQVSRDKPQVLAVCDVSGSVAAYAKFLLMFLYAVQDVLPRVRSFAFSNHLGEVSGLFDEHPVERAVELVNWQYGGATDYGGSLEDFARLTMDDINTQTTVIILGDARNNRGEPRLDILQSIYQRAKQVIWLNPESRKAWGTGDSEMPRYQSACHFAAECNNLKQLERIIEQLLKSTR</sequence>
<evidence type="ECO:0000313" key="3">
    <source>
        <dbReference type="Proteomes" id="UP000644693"/>
    </source>
</evidence>
<feature type="compositionally biased region" description="Low complexity" evidence="1">
    <location>
        <begin position="98"/>
        <end position="109"/>
    </location>
</feature>
<keyword evidence="3" id="KW-1185">Reference proteome</keyword>
<evidence type="ECO:0008006" key="4">
    <source>
        <dbReference type="Google" id="ProtNLM"/>
    </source>
</evidence>
<evidence type="ECO:0000313" key="2">
    <source>
        <dbReference type="EMBL" id="GHD36599.1"/>
    </source>
</evidence>
<dbReference type="PANTHER" id="PTHR39338">
    <property type="entry name" value="BLL5662 PROTEIN-RELATED"/>
    <property type="match status" value="1"/>
</dbReference>
<name>A0A918XM42_9GAMM</name>
<proteinExistence type="predicted"/>
<dbReference type="InterPro" id="IPR008912">
    <property type="entry name" value="Uncharacterised_CoxE"/>
</dbReference>
<dbReference type="RefSeq" id="WP_189478132.1">
    <property type="nucleotide sequence ID" value="NZ_BMYM01000002.1"/>
</dbReference>
<reference evidence="2" key="2">
    <citation type="submission" date="2020-09" db="EMBL/GenBank/DDBJ databases">
        <authorList>
            <person name="Sun Q."/>
            <person name="Kim S."/>
        </authorList>
    </citation>
    <scope>NUCLEOTIDE SEQUENCE</scope>
    <source>
        <strain evidence="2">KCTC 23430</strain>
    </source>
</reference>
<dbReference type="Proteomes" id="UP000644693">
    <property type="component" value="Unassembled WGS sequence"/>
</dbReference>
<accession>A0A918XM42</accession>